<gene>
    <name evidence="2" type="ORF">Alo02nite_24490</name>
    <name evidence="3" type="ORF">BJ964_007105</name>
</gene>
<reference evidence="2 5" key="2">
    <citation type="submission" date="2021-01" db="EMBL/GenBank/DDBJ databases">
        <title>Whole genome shotgun sequence of Actinoplanes lobatus NBRC 12513.</title>
        <authorList>
            <person name="Komaki H."/>
            <person name="Tamura T."/>
        </authorList>
    </citation>
    <scope>NUCLEOTIDE SEQUENCE [LARGE SCALE GENOMIC DNA]</scope>
    <source>
        <strain evidence="2 5">NBRC 12513</strain>
    </source>
</reference>
<dbReference type="EMBL" id="JACHNC010000001">
    <property type="protein sequence ID" value="MBB4752944.1"/>
    <property type="molecule type" value="Genomic_DNA"/>
</dbReference>
<proteinExistence type="predicted"/>
<name>A0A7W7MJU4_9ACTN</name>
<dbReference type="EMBL" id="BOMP01000034">
    <property type="protein sequence ID" value="GIE39551.1"/>
    <property type="molecule type" value="Genomic_DNA"/>
</dbReference>
<comment type="caution">
    <text evidence="3">The sequence shown here is derived from an EMBL/GenBank/DDBJ whole genome shotgun (WGS) entry which is preliminary data.</text>
</comment>
<evidence type="ECO:0000313" key="2">
    <source>
        <dbReference type="EMBL" id="GIE39551.1"/>
    </source>
</evidence>
<sequence>MTPLERAVRGGAVPLPDLPPEAVGLLVELGAPARLGAHLRAVYAVACDLTGWLAAAHPAVVFDRAAVLFGAATHDIGKALHREELSVPGSRHEPAGERLLLGRGVPARLARFAGTHGSWHEARAGVEDHLVSLADKIWKGARVEDLEHLVVERIADVSGIAGWEAFVSLDDRLQELAAGADDRLAFQNGFPV</sequence>
<evidence type="ECO:0000313" key="5">
    <source>
        <dbReference type="Proteomes" id="UP000631312"/>
    </source>
</evidence>
<organism evidence="3 4">
    <name type="scientific">Actinoplanes lobatus</name>
    <dbReference type="NCBI Taxonomy" id="113568"/>
    <lineage>
        <taxon>Bacteria</taxon>
        <taxon>Bacillati</taxon>
        <taxon>Actinomycetota</taxon>
        <taxon>Actinomycetes</taxon>
        <taxon>Micromonosporales</taxon>
        <taxon>Micromonosporaceae</taxon>
        <taxon>Actinoplanes</taxon>
    </lineage>
</organism>
<dbReference type="Pfam" id="PF01966">
    <property type="entry name" value="HD"/>
    <property type="match status" value="1"/>
</dbReference>
<dbReference type="SUPFAM" id="SSF109604">
    <property type="entry name" value="HD-domain/PDEase-like"/>
    <property type="match status" value="1"/>
</dbReference>
<dbReference type="Proteomes" id="UP000631312">
    <property type="component" value="Unassembled WGS sequence"/>
</dbReference>
<dbReference type="InterPro" id="IPR006674">
    <property type="entry name" value="HD_domain"/>
</dbReference>
<evidence type="ECO:0000259" key="1">
    <source>
        <dbReference type="Pfam" id="PF01966"/>
    </source>
</evidence>
<protein>
    <submittedName>
        <fullName evidence="2">Phosphohydrolase</fullName>
    </submittedName>
</protein>
<reference evidence="3 4" key="1">
    <citation type="submission" date="2020-08" db="EMBL/GenBank/DDBJ databases">
        <title>Sequencing the genomes of 1000 actinobacteria strains.</title>
        <authorList>
            <person name="Klenk H.-P."/>
        </authorList>
    </citation>
    <scope>NUCLEOTIDE SEQUENCE [LARGE SCALE GENOMIC DNA]</scope>
    <source>
        <strain evidence="3 4">DSM 43150</strain>
    </source>
</reference>
<evidence type="ECO:0000313" key="4">
    <source>
        <dbReference type="Proteomes" id="UP000590511"/>
    </source>
</evidence>
<dbReference type="Proteomes" id="UP000590511">
    <property type="component" value="Unassembled WGS sequence"/>
</dbReference>
<dbReference type="AlphaFoldDB" id="A0A7W7MJU4"/>
<keyword evidence="5" id="KW-1185">Reference proteome</keyword>
<accession>A0A7W7MJU4</accession>
<feature type="domain" description="HD" evidence="1">
    <location>
        <begin position="38"/>
        <end position="137"/>
    </location>
</feature>
<evidence type="ECO:0000313" key="3">
    <source>
        <dbReference type="EMBL" id="MBB4752944.1"/>
    </source>
</evidence>
<dbReference type="RefSeq" id="WP_229807257.1">
    <property type="nucleotide sequence ID" value="NZ_BOMP01000034.1"/>
</dbReference>